<gene>
    <name evidence="15" type="ORF">A7U60_g7291</name>
</gene>
<name>A0A9Q5HTH4_SANBA</name>
<dbReference type="Proteomes" id="UP000757232">
    <property type="component" value="Unassembled WGS sequence"/>
</dbReference>
<proteinExistence type="inferred from homology"/>
<dbReference type="InterPro" id="IPR018222">
    <property type="entry name" value="Nuclear_transport_factor_2_euk"/>
</dbReference>
<evidence type="ECO:0000256" key="13">
    <source>
        <dbReference type="SAM" id="Phobius"/>
    </source>
</evidence>
<comment type="similarity">
    <text evidence="4">Belongs to the neutral sphingomyelinase family.</text>
</comment>
<evidence type="ECO:0000256" key="4">
    <source>
        <dbReference type="ARBA" id="ARBA00006335"/>
    </source>
</evidence>
<evidence type="ECO:0000259" key="14">
    <source>
        <dbReference type="PROSITE" id="PS50177"/>
    </source>
</evidence>
<keyword evidence="8" id="KW-0460">Magnesium</keyword>
<dbReference type="Gene3D" id="3.60.10.10">
    <property type="entry name" value="Endonuclease/exonuclease/phosphatase"/>
    <property type="match status" value="1"/>
</dbReference>
<evidence type="ECO:0000256" key="1">
    <source>
        <dbReference type="ARBA" id="ARBA00004141"/>
    </source>
</evidence>
<dbReference type="InterPro" id="IPR002075">
    <property type="entry name" value="NTF2_dom"/>
</dbReference>
<reference evidence="15" key="1">
    <citation type="submission" date="2016-06" db="EMBL/GenBank/DDBJ databases">
        <title>Draft Genome sequence of the fungus Inonotus baumii.</title>
        <authorList>
            <person name="Zhu H."/>
            <person name="Lin W."/>
        </authorList>
    </citation>
    <scope>NUCLEOTIDE SEQUENCE</scope>
    <source>
        <strain evidence="15">821</strain>
    </source>
</reference>
<feature type="transmembrane region" description="Helical" evidence="13">
    <location>
        <begin position="506"/>
        <end position="528"/>
    </location>
</feature>
<comment type="caution">
    <text evidence="15">The sequence shown here is derived from an EMBL/GenBank/DDBJ whole genome shotgun (WGS) entry which is preliminary data.</text>
</comment>
<protein>
    <submittedName>
        <fullName evidence="15">DNase I-like protein</fullName>
    </submittedName>
</protein>
<evidence type="ECO:0000256" key="7">
    <source>
        <dbReference type="ARBA" id="ARBA00022801"/>
    </source>
</evidence>
<dbReference type="SUPFAM" id="SSF54427">
    <property type="entry name" value="NTF2-like"/>
    <property type="match status" value="1"/>
</dbReference>
<accession>A0A9Q5HTH4</accession>
<dbReference type="Pfam" id="PF02136">
    <property type="entry name" value="NTF2"/>
    <property type="match status" value="1"/>
</dbReference>
<evidence type="ECO:0000256" key="6">
    <source>
        <dbReference type="ARBA" id="ARBA00022723"/>
    </source>
</evidence>
<evidence type="ECO:0000256" key="11">
    <source>
        <dbReference type="ARBA" id="ARBA00023098"/>
    </source>
</evidence>
<feature type="domain" description="NTF2" evidence="14">
    <location>
        <begin position="41"/>
        <end position="179"/>
    </location>
</feature>
<evidence type="ECO:0000256" key="10">
    <source>
        <dbReference type="ARBA" id="ARBA00022989"/>
    </source>
</evidence>
<dbReference type="GO" id="GO:0004767">
    <property type="term" value="F:sphingomyelin phosphodiesterase activity"/>
    <property type="evidence" value="ECO:0007669"/>
    <property type="project" value="InterPro"/>
</dbReference>
<evidence type="ECO:0000256" key="5">
    <source>
        <dbReference type="ARBA" id="ARBA00022692"/>
    </source>
</evidence>
<evidence type="ECO:0000256" key="3">
    <source>
        <dbReference type="ARBA" id="ARBA00004991"/>
    </source>
</evidence>
<dbReference type="OrthoDB" id="387657at2759"/>
<dbReference type="PANTHER" id="PTHR16320:SF24">
    <property type="entry name" value="PHOSPHODIESTERASE, PUTATIVE-RELATED"/>
    <property type="match status" value="1"/>
</dbReference>
<evidence type="ECO:0000256" key="2">
    <source>
        <dbReference type="ARBA" id="ARBA00004760"/>
    </source>
</evidence>
<keyword evidence="16" id="KW-1185">Reference proteome</keyword>
<comment type="pathway">
    <text evidence="2">Lipid metabolism; sphingolipid metabolism.</text>
</comment>
<keyword evidence="10 13" id="KW-1133">Transmembrane helix</keyword>
<evidence type="ECO:0000256" key="8">
    <source>
        <dbReference type="ARBA" id="ARBA00022842"/>
    </source>
</evidence>
<dbReference type="InterPro" id="IPR038772">
    <property type="entry name" value="Sph/SMPD2-like"/>
</dbReference>
<dbReference type="CDD" id="cd00780">
    <property type="entry name" value="NTF2"/>
    <property type="match status" value="1"/>
</dbReference>
<keyword evidence="9" id="KW-0746">Sphingolipid metabolism</keyword>
<organism evidence="15 16">
    <name type="scientific">Sanghuangporus baumii</name>
    <name type="common">Phellinus baumii</name>
    <dbReference type="NCBI Taxonomy" id="108892"/>
    <lineage>
        <taxon>Eukaryota</taxon>
        <taxon>Fungi</taxon>
        <taxon>Dikarya</taxon>
        <taxon>Basidiomycota</taxon>
        <taxon>Agaricomycotina</taxon>
        <taxon>Agaricomycetes</taxon>
        <taxon>Hymenochaetales</taxon>
        <taxon>Hymenochaetaceae</taxon>
        <taxon>Sanghuangporus</taxon>
    </lineage>
</organism>
<dbReference type="InterPro" id="IPR005135">
    <property type="entry name" value="Endo/exonuclease/phosphatase"/>
</dbReference>
<dbReference type="GO" id="GO:0046872">
    <property type="term" value="F:metal ion binding"/>
    <property type="evidence" value="ECO:0007669"/>
    <property type="project" value="UniProtKB-KW"/>
</dbReference>
<dbReference type="InterPro" id="IPR032710">
    <property type="entry name" value="NTF2-like_dom_sf"/>
</dbReference>
<sequence>MHKFRETPITLASSKHHLALSSVGTVMAGLATSDIDIATRGADQFIYVYYAAYDSKDRAQSVPKFYRQTSSVVWNGNPVQGDTGVRELMEKMPPSRHEVQSFDCHPIPNTSPPSLLVTVSGTVVHGKATAVLHPPHSKSVDDQPRIFSQTFILAPDTDSTADAAKTQVKYYVLTKDRRERIRAIASSLAQSDYDIVALQELWVFADYEYIRTSVDKRLPHTKFFYSGALGAGLAILSRFPIVSASIYPYSLNGHPTDLGAGDWMVGKAAASVVINHPVLGEVEVFNTHFIATGGDIGPEHLRAHRMVNAWELSKLVRISASLGRYIIVAGDFNSIPTSLPMKIIRDHGGLLDAWMESHTDTDVIRTTSSPKNAIELYGATADSPLNSYSAAKHLDPIARVHFGKRLDYIFYREPGERYLSERPMLKCSKSQVVFSDKVPGRSFSFSDHFGIEATIDIVPPYDSQSSTLRNALSCRSSLFADDVLSRFVAALTACYHLSQRRSRLELTAFAACIVALIALCIGSAWLPHAWISPIFILFAVIISWHGTTMLYTGFIYGNWERRALMNVLEELELTRRSNTVSPASSTPSFADGLSVSG</sequence>
<keyword evidence="11" id="KW-0443">Lipid metabolism</keyword>
<evidence type="ECO:0000256" key="9">
    <source>
        <dbReference type="ARBA" id="ARBA00022919"/>
    </source>
</evidence>
<dbReference type="SUPFAM" id="SSF56219">
    <property type="entry name" value="DNase I-like"/>
    <property type="match status" value="1"/>
</dbReference>
<comment type="subcellular location">
    <subcellularLocation>
        <location evidence="1">Membrane</location>
        <topology evidence="1">Multi-pass membrane protein</topology>
    </subcellularLocation>
</comment>
<dbReference type="InterPro" id="IPR036691">
    <property type="entry name" value="Endo/exonu/phosph_ase_sf"/>
</dbReference>
<dbReference type="PROSITE" id="PS50177">
    <property type="entry name" value="NTF2_DOMAIN"/>
    <property type="match status" value="1"/>
</dbReference>
<keyword evidence="12 13" id="KW-0472">Membrane</keyword>
<evidence type="ECO:0000313" key="15">
    <source>
        <dbReference type="EMBL" id="OCB85641.1"/>
    </source>
</evidence>
<dbReference type="PANTHER" id="PTHR16320">
    <property type="entry name" value="SPHINGOMYELINASE FAMILY MEMBER"/>
    <property type="match status" value="1"/>
</dbReference>
<evidence type="ECO:0000313" key="16">
    <source>
        <dbReference type="Proteomes" id="UP000757232"/>
    </source>
</evidence>
<keyword evidence="5 13" id="KW-0812">Transmembrane</keyword>
<evidence type="ECO:0000256" key="12">
    <source>
        <dbReference type="ARBA" id="ARBA00023136"/>
    </source>
</evidence>
<feature type="transmembrane region" description="Helical" evidence="13">
    <location>
        <begin position="534"/>
        <end position="556"/>
    </location>
</feature>
<dbReference type="EMBL" id="LNZH02000208">
    <property type="protein sequence ID" value="OCB85641.1"/>
    <property type="molecule type" value="Genomic_DNA"/>
</dbReference>
<dbReference type="Pfam" id="PF03372">
    <property type="entry name" value="Exo_endo_phos"/>
    <property type="match status" value="1"/>
</dbReference>
<dbReference type="AlphaFoldDB" id="A0A9Q5HTH4"/>
<dbReference type="GO" id="GO:0006665">
    <property type="term" value="P:sphingolipid metabolic process"/>
    <property type="evidence" value="ECO:0007669"/>
    <property type="project" value="UniProtKB-KW"/>
</dbReference>
<keyword evidence="6" id="KW-0479">Metal-binding</keyword>
<dbReference type="Gene3D" id="3.10.450.50">
    <property type="match status" value="1"/>
</dbReference>
<dbReference type="GO" id="GO:0016020">
    <property type="term" value="C:membrane"/>
    <property type="evidence" value="ECO:0007669"/>
    <property type="project" value="UniProtKB-SubCell"/>
</dbReference>
<comment type="pathway">
    <text evidence="3">Sphingolipid metabolism.</text>
</comment>
<keyword evidence="7" id="KW-0378">Hydrolase</keyword>